<dbReference type="PANTHER" id="PTHR13457:SF1">
    <property type="entry name" value="HEAT REPEAT-CONTAINING PROTEIN 1"/>
    <property type="match status" value="1"/>
</dbReference>
<evidence type="ECO:0000313" key="3">
    <source>
        <dbReference type="Proteomes" id="UP000045706"/>
    </source>
</evidence>
<keyword evidence="1" id="KW-0698">rRNA processing</keyword>
<dbReference type="GO" id="GO:0045943">
    <property type="term" value="P:positive regulation of transcription by RNA polymerase I"/>
    <property type="evidence" value="ECO:0007669"/>
    <property type="project" value="TreeGrafter"/>
</dbReference>
<keyword evidence="1" id="KW-0690">Ribosome biogenesis</keyword>
<sequence>VIRAVLTGQVLQEKQIAVVFKSLVLAAHRLNDEIDPEGQVRKELGSTLIDLSRHTGDSSDIIQSVIQEGDLDVEALEMKLDVSIRQQKVLQAPEDSLIFEPRVAATQSFQALYTICLEGFEELCQLDPRFRPFALTLFSEQSQSEDRTQMTAGENAELDAKIEAFLRLAGSRLRLMPAIKAVEWLIRRFQIHEDNTKALLTTFLPYHSIPAFVTLLSILPAKIPAEYRFLHPYIRSLTSPPRSVLVHEAIQKSDFLSNSRICSCDWKEKPSRTSTAC</sequence>
<keyword evidence="1" id="KW-0539">Nucleus</keyword>
<dbReference type="GO" id="GO:0000462">
    <property type="term" value="P:maturation of SSU-rRNA from tricistronic rRNA transcript (SSU-rRNA, 5.8S rRNA, LSU-rRNA)"/>
    <property type="evidence" value="ECO:0007669"/>
    <property type="project" value="TreeGrafter"/>
</dbReference>
<organism evidence="2 3">
    <name type="scientific">Verticillium longisporum</name>
    <name type="common">Verticillium dahliae var. longisporum</name>
    <dbReference type="NCBI Taxonomy" id="100787"/>
    <lineage>
        <taxon>Eukaryota</taxon>
        <taxon>Fungi</taxon>
        <taxon>Dikarya</taxon>
        <taxon>Ascomycota</taxon>
        <taxon>Pezizomycotina</taxon>
        <taxon>Sordariomycetes</taxon>
        <taxon>Hypocreomycetidae</taxon>
        <taxon>Glomerellales</taxon>
        <taxon>Plectosphaerellaceae</taxon>
        <taxon>Verticillium</taxon>
    </lineage>
</organism>
<comment type="function">
    <text evidence="1">Involved in nucleolar processing of pre-18S ribosomal RNA.</text>
</comment>
<dbReference type="EMBL" id="CVQI01036939">
    <property type="protein sequence ID" value="CRK47790.1"/>
    <property type="molecule type" value="Genomic_DNA"/>
</dbReference>
<comment type="subcellular location">
    <subcellularLocation>
        <location evidence="1">Nucleus</location>
        <location evidence="1">Nucleolus</location>
    </subcellularLocation>
</comment>
<name>A0A0G4NMU8_VERLO</name>
<dbReference type="PANTHER" id="PTHR13457">
    <property type="entry name" value="BAP28"/>
    <property type="match status" value="1"/>
</dbReference>
<accession>A0A0G4NMU8</accession>
<dbReference type="GO" id="GO:0032040">
    <property type="term" value="C:small-subunit processome"/>
    <property type="evidence" value="ECO:0007669"/>
    <property type="project" value="TreeGrafter"/>
</dbReference>
<evidence type="ECO:0000256" key="1">
    <source>
        <dbReference type="RuleBase" id="RU367065"/>
    </source>
</evidence>
<comment type="subunit">
    <text evidence="1">Component of the ribosomal small subunit (SSU) processome.</text>
</comment>
<gene>
    <name evidence="2" type="ORF">BN1723_007770</name>
</gene>
<dbReference type="InterPro" id="IPR040191">
    <property type="entry name" value="UTP10"/>
</dbReference>
<comment type="similarity">
    <text evidence="1">Belongs to the HEATR1/UTP10 family.</text>
</comment>
<feature type="non-terminal residue" evidence="2">
    <location>
        <position position="1"/>
    </location>
</feature>
<proteinExistence type="inferred from homology"/>
<dbReference type="GO" id="GO:0034455">
    <property type="term" value="C:t-UTP complex"/>
    <property type="evidence" value="ECO:0007669"/>
    <property type="project" value="TreeGrafter"/>
</dbReference>
<dbReference type="AlphaFoldDB" id="A0A0G4NMU8"/>
<reference evidence="3" key="1">
    <citation type="submission" date="2015-05" db="EMBL/GenBank/DDBJ databases">
        <authorList>
            <person name="Fogelqvist Johan"/>
        </authorList>
    </citation>
    <scope>NUCLEOTIDE SEQUENCE [LARGE SCALE GENOMIC DNA]</scope>
</reference>
<keyword evidence="1" id="KW-0687">Ribonucleoprotein</keyword>
<evidence type="ECO:0000313" key="2">
    <source>
        <dbReference type="EMBL" id="CRK47790.1"/>
    </source>
</evidence>
<dbReference type="Proteomes" id="UP000045706">
    <property type="component" value="Unassembled WGS sequence"/>
</dbReference>
<dbReference type="GO" id="GO:0030686">
    <property type="term" value="C:90S preribosome"/>
    <property type="evidence" value="ECO:0007669"/>
    <property type="project" value="TreeGrafter"/>
</dbReference>
<protein>
    <recommendedName>
        <fullName evidence="1">U3 small nucleolar RNA-associated protein 10</fullName>
    </recommendedName>
</protein>
<dbReference type="GO" id="GO:0030515">
    <property type="term" value="F:snoRNA binding"/>
    <property type="evidence" value="ECO:0007669"/>
    <property type="project" value="TreeGrafter"/>
</dbReference>